<dbReference type="GeneID" id="54580108"/>
<dbReference type="Proteomes" id="UP000800094">
    <property type="component" value="Unassembled WGS sequence"/>
</dbReference>
<dbReference type="Gene3D" id="3.30.40.10">
    <property type="entry name" value="Zinc/RING finger domain, C3HC4 (zinc finger)"/>
    <property type="match status" value="1"/>
</dbReference>
<dbReference type="SUPFAM" id="SSF57850">
    <property type="entry name" value="RING/U-box"/>
    <property type="match status" value="1"/>
</dbReference>
<keyword evidence="1" id="KW-0479">Metal-binding</keyword>
<gene>
    <name evidence="3" type="ORF">BU26DRAFT_504463</name>
</gene>
<proteinExistence type="predicted"/>
<dbReference type="InterPro" id="IPR013083">
    <property type="entry name" value="Znf_RING/FYVE/PHD"/>
</dbReference>
<accession>A0A6A6IHK5</accession>
<dbReference type="InterPro" id="IPR001841">
    <property type="entry name" value="Znf_RING"/>
</dbReference>
<keyword evidence="4" id="KW-1185">Reference proteome</keyword>
<dbReference type="GO" id="GO:0008270">
    <property type="term" value="F:zinc ion binding"/>
    <property type="evidence" value="ECO:0007669"/>
    <property type="project" value="UniProtKB-KW"/>
</dbReference>
<dbReference type="RefSeq" id="XP_033685068.1">
    <property type="nucleotide sequence ID" value="XM_033826778.1"/>
</dbReference>
<dbReference type="OrthoDB" id="21204at2759"/>
<dbReference type="AlphaFoldDB" id="A0A6A6IHK5"/>
<dbReference type="PROSITE" id="PS50089">
    <property type="entry name" value="ZF_RING_2"/>
    <property type="match status" value="1"/>
</dbReference>
<dbReference type="CDD" id="cd16448">
    <property type="entry name" value="RING-H2"/>
    <property type="match status" value="1"/>
</dbReference>
<feature type="domain" description="RING-type" evidence="2">
    <location>
        <begin position="389"/>
        <end position="434"/>
    </location>
</feature>
<keyword evidence="1" id="KW-0863">Zinc-finger</keyword>
<sequence>MTPEMMQTLATPSLSRTTFPLVALCLMHIETCLDDQPEAFEDRYLKFLRVYADGLLVALRQKKGETMEAIANDYNNTSLIWDNDLRSQYAGALNLFPDFGPIFQEMISNIRNWTVEPMEEWEGPKILYGLRLHPMQAWAIEVMEVANSKYAGVVQQIFRKQPVYYDAPSNFDQYLQAGSTLGADPFMELTQALRPFVHDKDAIFDVLDAFMPPLMLTVELFRITDFEPPRAEVDCLTDFIVQCWSAIVSNPLQSSPMRVRQHLSTINVRGILEMFCHEAKEILRIRSSSYLGWYMHSWFLRSATSDFVDPHHDGYIRYVICELRGWERLLTDHDPVVDYVPNGFQPFRLGEQLEDLVDMEDVHFRPVGPPLNPLDYADPVTAEDPQEICVVCLTSFGVRPLLKLRPCLHVLHRECLDSMINGVHASSNRCPHDRQEICSPRAKCAILDL</sequence>
<protein>
    <recommendedName>
        <fullName evidence="2">RING-type domain-containing protein</fullName>
    </recommendedName>
</protein>
<reference evidence="3" key="1">
    <citation type="journal article" date="2020" name="Stud. Mycol.">
        <title>101 Dothideomycetes genomes: a test case for predicting lifestyles and emergence of pathogens.</title>
        <authorList>
            <person name="Haridas S."/>
            <person name="Albert R."/>
            <person name="Binder M."/>
            <person name="Bloem J."/>
            <person name="Labutti K."/>
            <person name="Salamov A."/>
            <person name="Andreopoulos B."/>
            <person name="Baker S."/>
            <person name="Barry K."/>
            <person name="Bills G."/>
            <person name="Bluhm B."/>
            <person name="Cannon C."/>
            <person name="Castanera R."/>
            <person name="Culley D."/>
            <person name="Daum C."/>
            <person name="Ezra D."/>
            <person name="Gonzalez J."/>
            <person name="Henrissat B."/>
            <person name="Kuo A."/>
            <person name="Liang C."/>
            <person name="Lipzen A."/>
            <person name="Lutzoni F."/>
            <person name="Magnuson J."/>
            <person name="Mondo S."/>
            <person name="Nolan M."/>
            <person name="Ohm R."/>
            <person name="Pangilinan J."/>
            <person name="Park H.-J."/>
            <person name="Ramirez L."/>
            <person name="Alfaro M."/>
            <person name="Sun H."/>
            <person name="Tritt A."/>
            <person name="Yoshinaga Y."/>
            <person name="Zwiers L.-H."/>
            <person name="Turgeon B."/>
            <person name="Goodwin S."/>
            <person name="Spatafora J."/>
            <person name="Crous P."/>
            <person name="Grigoriev I."/>
        </authorList>
    </citation>
    <scope>NUCLEOTIDE SEQUENCE</scope>
    <source>
        <strain evidence="3">CBS 122368</strain>
    </source>
</reference>
<name>A0A6A6IHK5_9PLEO</name>
<evidence type="ECO:0000313" key="4">
    <source>
        <dbReference type="Proteomes" id="UP000800094"/>
    </source>
</evidence>
<evidence type="ECO:0000256" key="1">
    <source>
        <dbReference type="PROSITE-ProRule" id="PRU00175"/>
    </source>
</evidence>
<keyword evidence="1" id="KW-0862">Zinc</keyword>
<evidence type="ECO:0000259" key="2">
    <source>
        <dbReference type="PROSITE" id="PS50089"/>
    </source>
</evidence>
<dbReference type="EMBL" id="ML987194">
    <property type="protein sequence ID" value="KAF2250064.1"/>
    <property type="molecule type" value="Genomic_DNA"/>
</dbReference>
<evidence type="ECO:0000313" key="3">
    <source>
        <dbReference type="EMBL" id="KAF2250064.1"/>
    </source>
</evidence>
<organism evidence="3 4">
    <name type="scientific">Trematosphaeria pertusa</name>
    <dbReference type="NCBI Taxonomy" id="390896"/>
    <lineage>
        <taxon>Eukaryota</taxon>
        <taxon>Fungi</taxon>
        <taxon>Dikarya</taxon>
        <taxon>Ascomycota</taxon>
        <taxon>Pezizomycotina</taxon>
        <taxon>Dothideomycetes</taxon>
        <taxon>Pleosporomycetidae</taxon>
        <taxon>Pleosporales</taxon>
        <taxon>Massarineae</taxon>
        <taxon>Trematosphaeriaceae</taxon>
        <taxon>Trematosphaeria</taxon>
    </lineage>
</organism>